<gene>
    <name evidence="5" type="ORF">LZD57_21595</name>
</gene>
<dbReference type="InterPro" id="IPR013520">
    <property type="entry name" value="Ribonucl_H"/>
</dbReference>
<evidence type="ECO:0000259" key="4">
    <source>
        <dbReference type="SMART" id="SM00479"/>
    </source>
</evidence>
<dbReference type="InterPro" id="IPR012337">
    <property type="entry name" value="RNaseH-like_sf"/>
</dbReference>
<evidence type="ECO:0000313" key="5">
    <source>
        <dbReference type="EMBL" id="MCE7030589.1"/>
    </source>
</evidence>
<proteinExistence type="predicted"/>
<dbReference type="GO" id="GO:0045004">
    <property type="term" value="P:DNA replication proofreading"/>
    <property type="evidence" value="ECO:0007669"/>
    <property type="project" value="TreeGrafter"/>
</dbReference>
<dbReference type="GO" id="GO:0005829">
    <property type="term" value="C:cytosol"/>
    <property type="evidence" value="ECO:0007669"/>
    <property type="project" value="TreeGrafter"/>
</dbReference>
<dbReference type="RefSeq" id="WP_233721664.1">
    <property type="nucleotide sequence ID" value="NZ_JAJUWU010000026.1"/>
</dbReference>
<dbReference type="GO" id="GO:0003676">
    <property type="term" value="F:nucleic acid binding"/>
    <property type="evidence" value="ECO:0007669"/>
    <property type="project" value="InterPro"/>
</dbReference>
<dbReference type="NCBIfam" id="NF006615">
    <property type="entry name" value="PRK09182.1"/>
    <property type="match status" value="1"/>
</dbReference>
<evidence type="ECO:0000256" key="2">
    <source>
        <dbReference type="ARBA" id="ARBA00026073"/>
    </source>
</evidence>
<dbReference type="Pfam" id="PF00929">
    <property type="entry name" value="RNase_T"/>
    <property type="match status" value="1"/>
</dbReference>
<dbReference type="PANTHER" id="PTHR30231">
    <property type="entry name" value="DNA POLYMERASE III SUBUNIT EPSILON"/>
    <property type="match status" value="1"/>
</dbReference>
<keyword evidence="5" id="KW-0378">Hydrolase</keyword>
<protein>
    <submittedName>
        <fullName evidence="5">3'-5' exonuclease</fullName>
    </submittedName>
</protein>
<dbReference type="SMART" id="SM00479">
    <property type="entry name" value="EXOIII"/>
    <property type="match status" value="1"/>
</dbReference>
<evidence type="ECO:0000313" key="6">
    <source>
        <dbReference type="Proteomes" id="UP001139035"/>
    </source>
</evidence>
<evidence type="ECO:0000256" key="1">
    <source>
        <dbReference type="ARBA" id="ARBA00025483"/>
    </source>
</evidence>
<keyword evidence="5" id="KW-0269">Exonuclease</keyword>
<dbReference type="SUPFAM" id="SSF53098">
    <property type="entry name" value="Ribonuclease H-like"/>
    <property type="match status" value="1"/>
</dbReference>
<dbReference type="AlphaFoldDB" id="A0A9X1P684"/>
<dbReference type="Proteomes" id="UP001139035">
    <property type="component" value="Unassembled WGS sequence"/>
</dbReference>
<accession>A0A9X1P684</accession>
<feature type="domain" description="Exonuclease" evidence="4">
    <location>
        <begin position="89"/>
        <end position="251"/>
    </location>
</feature>
<dbReference type="InterPro" id="IPR036397">
    <property type="entry name" value="RNaseH_sf"/>
</dbReference>
<keyword evidence="5" id="KW-0540">Nuclease</keyword>
<comment type="subunit">
    <text evidence="2">DNA polymerase III contains a core (composed of alpha, epsilon and theta chains) that associates with a tau subunit. This core dimerizes to form the POLIII' complex. PolIII' associates with the gamma complex (composed of gamma, delta, delta', psi and chi chains) and with the beta chain to form the complete DNA polymerase III complex.</text>
</comment>
<sequence>MKAAQTRQFDLFAAPAPHAGAEQPGRAKAAAPRRAGGLVPRPASPADPEAMVRHLEATGNYRILRRLEPRPVLAGWTPAMKRPGEKLGVILDTETTGLDATVDEIIELGMVTFTYGAEGIGDVVSVFSRLREPARPIGPEITRITGITDEMVAGRTIDPAEVAAFVAPADLVIAHNARFDRPFCERFAPGFADKPWACSVAEVDWSELGFEGAKLTYLVGQCGFFHNGHRAVDDCHALLEVLAFEAEARTTGFSRLVASAERRSCRIFAVGSPFELKDLLKARGYRWNDGSDGRPKSWWIEADESAHADECRFLREEVYRRDYEPLVQWLTATERYKA</sequence>
<dbReference type="FunFam" id="3.30.420.10:FF:000045">
    <property type="entry name" value="3'-5' exonuclease DinG"/>
    <property type="match status" value="1"/>
</dbReference>
<reference evidence="5" key="1">
    <citation type="submission" date="2022-01" db="EMBL/GenBank/DDBJ databases">
        <title>Jiella avicenniae sp. nov., a novel endophytic bacterium isolated from bark of Avicennia marina.</title>
        <authorList>
            <person name="Tuo L."/>
        </authorList>
    </citation>
    <scope>NUCLEOTIDE SEQUENCE</scope>
    <source>
        <strain evidence="5">CBK1P-4</strain>
    </source>
</reference>
<feature type="region of interest" description="Disordered" evidence="3">
    <location>
        <begin position="1"/>
        <end position="48"/>
    </location>
</feature>
<dbReference type="EMBL" id="JAJUWU010000026">
    <property type="protein sequence ID" value="MCE7030589.1"/>
    <property type="molecule type" value="Genomic_DNA"/>
</dbReference>
<name>A0A9X1P684_9HYPH</name>
<dbReference type="PANTHER" id="PTHR30231:SF37">
    <property type="entry name" value="EXODEOXYRIBONUCLEASE 10"/>
    <property type="match status" value="1"/>
</dbReference>
<keyword evidence="6" id="KW-1185">Reference proteome</keyword>
<comment type="function">
    <text evidence="1">DNA polymerase III is a complex, multichain enzyme responsible for most of the replicative synthesis in bacteria. The epsilon subunit contain the editing function and is a proofreading 3'-5' exonuclease.</text>
</comment>
<dbReference type="GO" id="GO:0008408">
    <property type="term" value="F:3'-5' exonuclease activity"/>
    <property type="evidence" value="ECO:0007669"/>
    <property type="project" value="TreeGrafter"/>
</dbReference>
<dbReference type="CDD" id="cd06127">
    <property type="entry name" value="DEDDh"/>
    <property type="match status" value="1"/>
</dbReference>
<evidence type="ECO:0000256" key="3">
    <source>
        <dbReference type="SAM" id="MobiDB-lite"/>
    </source>
</evidence>
<organism evidence="5 6">
    <name type="scientific">Jiella avicenniae</name>
    <dbReference type="NCBI Taxonomy" id="2907202"/>
    <lineage>
        <taxon>Bacteria</taxon>
        <taxon>Pseudomonadati</taxon>
        <taxon>Pseudomonadota</taxon>
        <taxon>Alphaproteobacteria</taxon>
        <taxon>Hyphomicrobiales</taxon>
        <taxon>Aurantimonadaceae</taxon>
        <taxon>Jiella</taxon>
    </lineage>
</organism>
<feature type="compositionally biased region" description="Low complexity" evidence="3">
    <location>
        <begin position="24"/>
        <end position="37"/>
    </location>
</feature>
<comment type="caution">
    <text evidence="5">The sequence shown here is derived from an EMBL/GenBank/DDBJ whole genome shotgun (WGS) entry which is preliminary data.</text>
</comment>
<dbReference type="Gene3D" id="3.30.420.10">
    <property type="entry name" value="Ribonuclease H-like superfamily/Ribonuclease H"/>
    <property type="match status" value="1"/>
</dbReference>